<proteinExistence type="predicted"/>
<keyword evidence="1" id="KW-0812">Transmembrane</keyword>
<accession>A0ABN3HRF2</accession>
<evidence type="ECO:0000313" key="3">
    <source>
        <dbReference type="Proteomes" id="UP001501444"/>
    </source>
</evidence>
<feature type="transmembrane region" description="Helical" evidence="1">
    <location>
        <begin position="6"/>
        <end position="24"/>
    </location>
</feature>
<feature type="transmembrane region" description="Helical" evidence="1">
    <location>
        <begin position="247"/>
        <end position="265"/>
    </location>
</feature>
<name>A0ABN3HRF2_9ACTN</name>
<dbReference type="RefSeq" id="WP_344619412.1">
    <property type="nucleotide sequence ID" value="NZ_BAAARV010000100.1"/>
</dbReference>
<feature type="transmembrane region" description="Helical" evidence="1">
    <location>
        <begin position="86"/>
        <end position="106"/>
    </location>
</feature>
<sequence>MTPVDLALTAGAALTAGWAVYLLRRRGAARRLARLTRAAVTAEESPTRGSTSGLTGGRRAERVLLRRPVPATAAVVALLAGPALALAGPVAALVAALYALMALIALRRRLARREAEQRVAALLDALDTTTEELRAGIIPDGAAAARGARGPHPMRRARRAGAAVEVAGARLDAACRLSEALGVPLADLLDRVDADLRSGQALRIAAAAQLSAAQATTVVLLALPLAGLWVGAAIGTHPARQLLHTPLGAACAVVAVTLQCGGFLWTGRMVQGATAEVR</sequence>
<organism evidence="2 3">
    <name type="scientific">Dactylosporangium salmoneum</name>
    <dbReference type="NCBI Taxonomy" id="53361"/>
    <lineage>
        <taxon>Bacteria</taxon>
        <taxon>Bacillati</taxon>
        <taxon>Actinomycetota</taxon>
        <taxon>Actinomycetes</taxon>
        <taxon>Micromonosporales</taxon>
        <taxon>Micromonosporaceae</taxon>
        <taxon>Dactylosporangium</taxon>
    </lineage>
</organism>
<keyword evidence="1" id="KW-1133">Transmembrane helix</keyword>
<dbReference type="PANTHER" id="PTHR35007">
    <property type="entry name" value="INTEGRAL MEMBRANE PROTEIN-RELATED"/>
    <property type="match status" value="1"/>
</dbReference>
<reference evidence="2 3" key="1">
    <citation type="journal article" date="2019" name="Int. J. Syst. Evol. Microbiol.">
        <title>The Global Catalogue of Microorganisms (GCM) 10K type strain sequencing project: providing services to taxonomists for standard genome sequencing and annotation.</title>
        <authorList>
            <consortium name="The Broad Institute Genomics Platform"/>
            <consortium name="The Broad Institute Genome Sequencing Center for Infectious Disease"/>
            <person name="Wu L."/>
            <person name="Ma J."/>
        </authorList>
    </citation>
    <scope>NUCLEOTIDE SEQUENCE [LARGE SCALE GENOMIC DNA]</scope>
    <source>
        <strain evidence="2 3">JCM 3272</strain>
    </source>
</reference>
<dbReference type="Proteomes" id="UP001501444">
    <property type="component" value="Unassembled WGS sequence"/>
</dbReference>
<gene>
    <name evidence="2" type="ORF">GCM10010170_096010</name>
</gene>
<protein>
    <recommendedName>
        <fullName evidence="4">Tight adherence protein B</fullName>
    </recommendedName>
</protein>
<feature type="transmembrane region" description="Helical" evidence="1">
    <location>
        <begin position="64"/>
        <end position="80"/>
    </location>
</feature>
<dbReference type="PANTHER" id="PTHR35007:SF4">
    <property type="entry name" value="CONSERVED TRANSMEMBRANE PROTEIN-RELATED"/>
    <property type="match status" value="1"/>
</dbReference>
<evidence type="ECO:0008006" key="4">
    <source>
        <dbReference type="Google" id="ProtNLM"/>
    </source>
</evidence>
<keyword evidence="3" id="KW-1185">Reference proteome</keyword>
<evidence type="ECO:0000256" key="1">
    <source>
        <dbReference type="SAM" id="Phobius"/>
    </source>
</evidence>
<dbReference type="EMBL" id="BAAARV010000100">
    <property type="protein sequence ID" value="GAA2385925.1"/>
    <property type="molecule type" value="Genomic_DNA"/>
</dbReference>
<evidence type="ECO:0000313" key="2">
    <source>
        <dbReference type="EMBL" id="GAA2385925.1"/>
    </source>
</evidence>
<feature type="transmembrane region" description="Helical" evidence="1">
    <location>
        <begin position="212"/>
        <end position="235"/>
    </location>
</feature>
<keyword evidence="1" id="KW-0472">Membrane</keyword>
<comment type="caution">
    <text evidence="2">The sequence shown here is derived from an EMBL/GenBank/DDBJ whole genome shotgun (WGS) entry which is preliminary data.</text>
</comment>